<keyword evidence="1" id="KW-0812">Transmembrane</keyword>
<keyword evidence="2" id="KW-0496">Mitochondrion</keyword>
<evidence type="ECO:0000256" key="1">
    <source>
        <dbReference type="SAM" id="Phobius"/>
    </source>
</evidence>
<evidence type="ECO:0000313" key="2">
    <source>
        <dbReference type="EMBL" id="ALT55330.1"/>
    </source>
</evidence>
<keyword evidence="1" id="KW-1133">Transmembrane helix</keyword>
<gene>
    <name evidence="2" type="primary">nad6</name>
</gene>
<dbReference type="AlphaFoldDB" id="A0A0U3E7A2"/>
<feature type="transmembrane region" description="Helical" evidence="1">
    <location>
        <begin position="50"/>
        <end position="69"/>
    </location>
</feature>
<protein>
    <submittedName>
        <fullName evidence="2">NADH dehydrogenase subunit 6</fullName>
    </submittedName>
</protein>
<reference evidence="2" key="1">
    <citation type="journal article" date="2016" name="Gene">
        <title>Comparative analyses of the complete mitochondrial genomes of two murine pinworms Aspiculuris tetraptera and Syphacia obvelata.</title>
        <authorList>
            <person name="Wang C.-R."/>
            <person name="Lou Y."/>
            <person name="Gao J.-F."/>
            <person name="Qiu J.-H."/>
            <person name="Zhang Y."/>
            <person name="Gao Y."/>
            <person name="Chang Q.-C."/>
        </authorList>
    </citation>
    <scope>NUCLEOTIDE SEQUENCE</scope>
</reference>
<feature type="transmembrane region" description="Helical" evidence="1">
    <location>
        <begin position="81"/>
        <end position="103"/>
    </location>
</feature>
<feature type="transmembrane region" description="Helical" evidence="1">
    <location>
        <begin position="28"/>
        <end position="44"/>
    </location>
</feature>
<proteinExistence type="predicted"/>
<sequence>MGLMWCVLLSIFMCIMFYFGLDPMKCSFFLVLSLGLISPVISFGIHVWYAYYICMIFLSGVFVILVYFSSLSKFSYMKKPFWFVLFLLGLCGSDLMFEVLHFYEGLNEFYYDCFWFVMCYLVFLLVFFLNFVSYYLSVGVAMRS</sequence>
<feature type="transmembrane region" description="Helical" evidence="1">
    <location>
        <begin position="6"/>
        <end position="21"/>
    </location>
</feature>
<geneLocation type="mitochondrion" evidence="2"/>
<feature type="transmembrane region" description="Helical" evidence="1">
    <location>
        <begin position="115"/>
        <end position="136"/>
    </location>
</feature>
<accession>A0A0U3E7A2</accession>
<organism evidence="2">
    <name type="scientific">Syphacia obvelata</name>
    <name type="common">Murine pinworm</name>
    <dbReference type="NCBI Taxonomy" id="412127"/>
    <lineage>
        <taxon>Eukaryota</taxon>
        <taxon>Metazoa</taxon>
        <taxon>Ecdysozoa</taxon>
        <taxon>Nematoda</taxon>
        <taxon>Chromadorea</taxon>
        <taxon>Rhabditida</taxon>
        <taxon>Spirurina</taxon>
        <taxon>Oxyuridomorpha</taxon>
        <taxon>Oxyuroidea</taxon>
        <taxon>Oxyuridae</taxon>
        <taxon>Syphacia</taxon>
    </lineage>
</organism>
<dbReference type="EMBL" id="KT900946">
    <property type="protein sequence ID" value="ALT55330.1"/>
    <property type="molecule type" value="Genomic_DNA"/>
</dbReference>
<keyword evidence="1" id="KW-0472">Membrane</keyword>
<name>A0A0U3E7A2_SYPOB</name>